<organism evidence="1 2">
    <name type="scientific">Lactobacillus xujianguonis</name>
    <dbReference type="NCBI Taxonomy" id="2495899"/>
    <lineage>
        <taxon>Bacteria</taxon>
        <taxon>Bacillati</taxon>
        <taxon>Bacillota</taxon>
        <taxon>Bacilli</taxon>
        <taxon>Lactobacillales</taxon>
        <taxon>Lactobacillaceae</taxon>
        <taxon>Lactobacillus</taxon>
    </lineage>
</organism>
<sequence length="114" mass="12322">MIDHIKYQLKNWFSVDNNTTSIKANGKEYLAKPDSIIVTKDFADSSGLLWSNGATSSGSTAVVKCIGVGYTSSGMQAVANSVEFGYYFINGSNEIDFISTKRSEFKGVKWGGTA</sequence>
<dbReference type="EMBL" id="RXIA01000036">
    <property type="protein sequence ID" value="RVU69988.1"/>
    <property type="molecule type" value="Genomic_DNA"/>
</dbReference>
<gene>
    <name evidence="1" type="ORF">EJK17_10085</name>
</gene>
<evidence type="ECO:0000313" key="1">
    <source>
        <dbReference type="EMBL" id="RVU69988.1"/>
    </source>
</evidence>
<name>A0A437SSV0_9LACO</name>
<accession>A0A437SSV0</accession>
<dbReference type="RefSeq" id="WP_103661969.1">
    <property type="nucleotide sequence ID" value="NZ_ML136904.1"/>
</dbReference>
<dbReference type="Proteomes" id="UP000288291">
    <property type="component" value="Unassembled WGS sequence"/>
</dbReference>
<keyword evidence="2" id="KW-1185">Reference proteome</keyword>
<comment type="caution">
    <text evidence="1">The sequence shown here is derived from an EMBL/GenBank/DDBJ whole genome shotgun (WGS) entry which is preliminary data.</text>
</comment>
<proteinExistence type="predicted"/>
<evidence type="ECO:0000313" key="2">
    <source>
        <dbReference type="Proteomes" id="UP000288291"/>
    </source>
</evidence>
<protein>
    <submittedName>
        <fullName evidence="1">Uncharacterized protein</fullName>
    </submittedName>
</protein>
<dbReference type="AlphaFoldDB" id="A0A437SSV0"/>
<reference evidence="1 2" key="1">
    <citation type="submission" date="2018-12" db="EMBL/GenBank/DDBJ databases">
        <authorList>
            <person name="Meng J."/>
        </authorList>
    </citation>
    <scope>NUCLEOTIDE SEQUENCE [LARGE SCALE GENOMIC DNA]</scope>
    <source>
        <strain evidence="1 2">HT111-2</strain>
    </source>
</reference>